<dbReference type="OrthoDB" id="413467at2759"/>
<comment type="subcellular location">
    <subcellularLocation>
        <location evidence="1">Membrane</location>
        <location evidence="1">Coated pit</location>
        <topology evidence="1">Peripheral membrane protein</topology>
        <orientation evidence="1">Cytoplasmic side</orientation>
    </subcellularLocation>
</comment>
<dbReference type="InterPro" id="IPR011989">
    <property type="entry name" value="ARM-like"/>
</dbReference>
<dbReference type="InterPro" id="IPR050840">
    <property type="entry name" value="Adaptor_Complx_Large_Subunit"/>
</dbReference>
<dbReference type="PIRSF" id="PIRSF037091">
    <property type="entry name" value="AP2_complex_alpha"/>
    <property type="match status" value="1"/>
</dbReference>
<comment type="function">
    <text evidence="7">Adaptins are components of the adaptor complexes which link clathrin to receptors in coated vesicles. Clathrin-associated protein complexes are believed to interact with the cytoplasmic tails of membrane proteins, leading to their selection and concentration.</text>
</comment>
<feature type="binding site" evidence="8">
    <location>
        <position position="48"/>
    </location>
    <ligand>
        <name>a 1,2-diacyl-sn-glycero-3-phospho-(1D-myo-inositol-3,4,5-trisphosphate)</name>
        <dbReference type="ChEBI" id="CHEBI:57836"/>
    </ligand>
</feature>
<dbReference type="GO" id="GO:0030122">
    <property type="term" value="C:AP-2 adaptor complex"/>
    <property type="evidence" value="ECO:0007669"/>
    <property type="project" value="InterPro"/>
</dbReference>
<keyword evidence="6 7" id="KW-0168">Coated pit</keyword>
<dbReference type="Proteomes" id="UP001165065">
    <property type="component" value="Unassembled WGS sequence"/>
</dbReference>
<dbReference type="Pfam" id="PF01602">
    <property type="entry name" value="Adaptin_N"/>
    <property type="match status" value="1"/>
</dbReference>
<proteinExistence type="inferred from homology"/>
<comment type="similarity">
    <text evidence="7">Belongs to the adaptor complexes large subunit family.</text>
</comment>
<dbReference type="PANTHER" id="PTHR22780">
    <property type="entry name" value="ADAPTIN, ALPHA/GAMMA/EPSILON"/>
    <property type="match status" value="1"/>
</dbReference>
<protein>
    <recommendedName>
        <fullName evidence="7">AP-2 complex subunit alpha</fullName>
    </recommendedName>
</protein>
<feature type="binding site" evidence="8">
    <location>
        <begin position="52"/>
        <end position="56"/>
    </location>
    <ligand>
        <name>a 1,2-diacyl-sn-glycero-3-phospho-(1D-myo-inositol-3,4,5-trisphosphate)</name>
        <dbReference type="ChEBI" id="CHEBI:57836"/>
    </ligand>
</feature>
<feature type="domain" description="Clathrin adaptor alpha/beta/gamma-adaptin appendage Ig-like subdomain" evidence="10">
    <location>
        <begin position="703"/>
        <end position="817"/>
    </location>
</feature>
<evidence type="ECO:0000259" key="10">
    <source>
        <dbReference type="SMART" id="SM00809"/>
    </source>
</evidence>
<evidence type="ECO:0000313" key="12">
    <source>
        <dbReference type="Proteomes" id="UP001165065"/>
    </source>
</evidence>
<dbReference type="InterPro" id="IPR013041">
    <property type="entry name" value="Clathrin_app_Ig-like_sf"/>
</dbReference>
<dbReference type="SUPFAM" id="SSF49348">
    <property type="entry name" value="Clathrin adaptor appendage domain"/>
    <property type="match status" value="1"/>
</dbReference>
<dbReference type="Pfam" id="PF02296">
    <property type="entry name" value="Alpha_adaptin_C"/>
    <property type="match status" value="1"/>
</dbReference>
<keyword evidence="4 7" id="KW-0653">Protein transport</keyword>
<dbReference type="SUPFAM" id="SSF55711">
    <property type="entry name" value="Subdomain of clathrin and coatomer appendage domain"/>
    <property type="match status" value="1"/>
</dbReference>
<keyword evidence="5 7" id="KW-0472">Membrane</keyword>
<dbReference type="AlphaFoldDB" id="A0A9W7GCH2"/>
<feature type="region of interest" description="Disordered" evidence="9">
    <location>
        <begin position="617"/>
        <end position="664"/>
    </location>
</feature>
<evidence type="ECO:0000256" key="8">
    <source>
        <dbReference type="PIRSR" id="PIRSR037091-1"/>
    </source>
</evidence>
<evidence type="ECO:0000256" key="5">
    <source>
        <dbReference type="ARBA" id="ARBA00023136"/>
    </source>
</evidence>
<dbReference type="InterPro" id="IPR016024">
    <property type="entry name" value="ARM-type_fold"/>
</dbReference>
<dbReference type="Gene3D" id="2.60.40.1230">
    <property type="match status" value="1"/>
</dbReference>
<dbReference type="InterPro" id="IPR008152">
    <property type="entry name" value="Clathrin_a/b/g-adaptin_app_Ig"/>
</dbReference>
<feature type="binding site" evidence="8">
    <location>
        <begin position="6"/>
        <end position="7"/>
    </location>
    <ligand>
        <name>a 1,2-diacyl-sn-glycero-3-phospho-(1D-myo-inositol-3,4,5-trisphosphate)</name>
        <dbReference type="ChEBI" id="CHEBI:57836"/>
    </ligand>
</feature>
<feature type="compositionally biased region" description="Pro residues" evidence="9">
    <location>
        <begin position="649"/>
        <end position="659"/>
    </location>
</feature>
<keyword evidence="12" id="KW-1185">Reference proteome</keyword>
<accession>A0A9W7GCH2</accession>
<dbReference type="InterPro" id="IPR009028">
    <property type="entry name" value="Coatomer/calthrin_app_sub_C"/>
</dbReference>
<dbReference type="GO" id="GO:0006886">
    <property type="term" value="P:intracellular protein transport"/>
    <property type="evidence" value="ECO:0007669"/>
    <property type="project" value="UniProtKB-UniRule"/>
</dbReference>
<feature type="binding site" evidence="8">
    <location>
        <position position="38"/>
    </location>
    <ligand>
        <name>a 1,2-diacyl-sn-glycero-3-phospho-(1D-myo-inositol-3,4,5-trisphosphate)</name>
        <dbReference type="ChEBI" id="CHEBI:57836"/>
    </ligand>
</feature>
<gene>
    <name evidence="11" type="ORF">TrCOL_g9699</name>
</gene>
<evidence type="ECO:0000256" key="2">
    <source>
        <dbReference type="ARBA" id="ARBA00022448"/>
    </source>
</evidence>
<dbReference type="EMBL" id="BRYA01000192">
    <property type="protein sequence ID" value="GMI43428.1"/>
    <property type="molecule type" value="Genomic_DNA"/>
</dbReference>
<keyword evidence="3 7" id="KW-0254">Endocytosis</keyword>
<dbReference type="InterPro" id="IPR002553">
    <property type="entry name" value="Clathrin/coatomer_adapt-like_N"/>
</dbReference>
<evidence type="ECO:0000256" key="4">
    <source>
        <dbReference type="ARBA" id="ARBA00022927"/>
    </source>
</evidence>
<feature type="compositionally biased region" description="Basic and acidic residues" evidence="9">
    <location>
        <begin position="617"/>
        <end position="633"/>
    </location>
</feature>
<sequence length="948" mass="103916">MSTQARGLQNFISDLRNAKSKTDEANRVAKELANIRAKFTNSQSLSSYQKKKYVWKLVYIFMLGYDVNFGHAEVVSLVGSPKYSEKQVGYVAMSLLLKAGDSMMNLVINSIRNDLVGSYDDAATSLALVSIANVSGIELMNALHVEVQRVLVSPNATPAVRKKAALCLLRLIRQLPDSIASKEFAEHIANLLQDRHLGVLTSTMSLLIGMASKHEMEYQTMIPYAIHILSSLVLKRACGADYLYYRTPSPWLQIKLLRFLQYYPNLMSSGQTYVPTLKQILARILNDTDVSDSINKSNADHAILFEAISTIVVFGDNGDVDLQNAAMRLLGKFISVREPNIRYLGLMTMSRLATLHNASNKEQIKTYQSTVVISLKDADISVRRRALDLLFVMCDGSNAESIVDELITYLVAADAGIREQMVLKIAVLAEKYALSKKWYVDTILKLISISGDQVSDSIWHRVIVIVTNNPEGDLQQYVAQTMFDVCSSKTAHPKAVAVGSYVLGEFGFLIAEEAGKSGEVQFKVLQQHWAVVDSATQGIMLTAFAKMSNLYAELQPIIAPIFLKLKTSVDIELQQRSNEYRILAGLGPDVMEDILREMPAFDTEKVSTLEIALEQEHTETHDKNIFSKKKQENGEGASPTRMVGNHAANPPPGPPPALEPEPDLLGGFDDEISVVVPPAAPPAQKAAVGISEDQIPGMRSSFAKLCSSAQGVLFQNAYVQVGLKSEYRGSQGRLQLFVGNMSGTPFNNLKIHIPEVPYLRTAISDESGPTGALTSAGTLDANQQKRLMIMAEAIAPYADVPEVKISFETDTETHTYPLRLPIVTTKFTELLTVNKEAFMGRWTQLAGKESQEIVATGVPGSPERMQKVASLLTSLNFGRCPEVDNATSVSGCGTYKTGAKDPSGKNISVGMLVRIEANADKFRVTARTLHPTVSASVKTIFCAALKEI</sequence>
<dbReference type="SMART" id="SM00809">
    <property type="entry name" value="Alpha_adaptinC2"/>
    <property type="match status" value="1"/>
</dbReference>
<dbReference type="InterPro" id="IPR003164">
    <property type="entry name" value="Clathrin_a-adaptin_app_sub_C"/>
</dbReference>
<dbReference type="Pfam" id="PF02883">
    <property type="entry name" value="Alpha_adaptinC2"/>
    <property type="match status" value="1"/>
</dbReference>
<dbReference type="InterPro" id="IPR012295">
    <property type="entry name" value="TBP_dom_sf"/>
</dbReference>
<evidence type="ECO:0000256" key="1">
    <source>
        <dbReference type="ARBA" id="ARBA00004277"/>
    </source>
</evidence>
<keyword evidence="2 7" id="KW-0813">Transport</keyword>
<dbReference type="GO" id="GO:0072583">
    <property type="term" value="P:clathrin-dependent endocytosis"/>
    <property type="evidence" value="ECO:0007669"/>
    <property type="project" value="InterPro"/>
</dbReference>
<evidence type="ECO:0000256" key="9">
    <source>
        <dbReference type="SAM" id="MobiDB-lite"/>
    </source>
</evidence>
<evidence type="ECO:0000256" key="6">
    <source>
        <dbReference type="ARBA" id="ARBA00023176"/>
    </source>
</evidence>
<comment type="caution">
    <text evidence="11">The sequence shown here is derived from an EMBL/GenBank/DDBJ whole genome shotgun (WGS) entry which is preliminary data.</text>
</comment>
<reference evidence="12" key="1">
    <citation type="journal article" date="2023" name="Commun. Biol.">
        <title>Genome analysis of Parmales, the sister group of diatoms, reveals the evolutionary specialization of diatoms from phago-mixotrophs to photoautotrophs.</title>
        <authorList>
            <person name="Ban H."/>
            <person name="Sato S."/>
            <person name="Yoshikawa S."/>
            <person name="Yamada K."/>
            <person name="Nakamura Y."/>
            <person name="Ichinomiya M."/>
            <person name="Sato N."/>
            <person name="Blanc-Mathieu R."/>
            <person name="Endo H."/>
            <person name="Kuwata A."/>
            <person name="Ogata H."/>
        </authorList>
    </citation>
    <scope>NUCLEOTIDE SEQUENCE [LARGE SCALE GENOMIC DNA]</scope>
</reference>
<name>A0A9W7GCH2_9STRA</name>
<dbReference type="GO" id="GO:0035615">
    <property type="term" value="F:clathrin adaptor activity"/>
    <property type="evidence" value="ECO:0007669"/>
    <property type="project" value="InterPro"/>
</dbReference>
<organism evidence="11 12">
    <name type="scientific">Triparma columacea</name>
    <dbReference type="NCBI Taxonomy" id="722753"/>
    <lineage>
        <taxon>Eukaryota</taxon>
        <taxon>Sar</taxon>
        <taxon>Stramenopiles</taxon>
        <taxon>Ochrophyta</taxon>
        <taxon>Bolidophyceae</taxon>
        <taxon>Parmales</taxon>
        <taxon>Triparmaceae</taxon>
        <taxon>Triparma</taxon>
    </lineage>
</organism>
<evidence type="ECO:0000256" key="3">
    <source>
        <dbReference type="ARBA" id="ARBA00022583"/>
    </source>
</evidence>
<dbReference type="SUPFAM" id="SSF48371">
    <property type="entry name" value="ARM repeat"/>
    <property type="match status" value="1"/>
</dbReference>
<evidence type="ECO:0000313" key="11">
    <source>
        <dbReference type="EMBL" id="GMI43428.1"/>
    </source>
</evidence>
<evidence type="ECO:0000256" key="7">
    <source>
        <dbReference type="PIRNR" id="PIRNR037091"/>
    </source>
</evidence>
<dbReference type="InterPro" id="IPR017104">
    <property type="entry name" value="AP2_complex_asu"/>
</dbReference>
<dbReference type="Gene3D" id="1.25.10.10">
    <property type="entry name" value="Leucine-rich Repeat Variant"/>
    <property type="match status" value="1"/>
</dbReference>
<dbReference type="Gene3D" id="3.30.310.10">
    <property type="entry name" value="TATA-Binding Protein"/>
    <property type="match status" value="1"/>
</dbReference>